<dbReference type="GO" id="GO:0006351">
    <property type="term" value="P:DNA-templated transcription"/>
    <property type="evidence" value="ECO:0007669"/>
    <property type="project" value="InterPro"/>
</dbReference>
<keyword evidence="3" id="KW-0677">Repeat</keyword>
<protein>
    <submittedName>
        <fullName evidence="9">Fungal-specific transcription factor domain-containing protein</fullName>
    </submittedName>
</protein>
<keyword evidence="4 7" id="KW-0863">Zinc-finger</keyword>
<dbReference type="InterPro" id="IPR051059">
    <property type="entry name" value="VerF-like"/>
</dbReference>
<accession>A0A9P9JND0</accession>
<dbReference type="SUPFAM" id="SSF57667">
    <property type="entry name" value="beta-beta-alpha zinc fingers"/>
    <property type="match status" value="1"/>
</dbReference>
<evidence type="ECO:0000313" key="10">
    <source>
        <dbReference type="Proteomes" id="UP000738349"/>
    </source>
</evidence>
<evidence type="ECO:0000256" key="3">
    <source>
        <dbReference type="ARBA" id="ARBA00022737"/>
    </source>
</evidence>
<dbReference type="AlphaFoldDB" id="A0A9P9JND0"/>
<dbReference type="PROSITE" id="PS00028">
    <property type="entry name" value="ZINC_FINGER_C2H2_1"/>
    <property type="match status" value="2"/>
</dbReference>
<keyword evidence="2" id="KW-0479">Metal-binding</keyword>
<reference evidence="9" key="1">
    <citation type="journal article" date="2021" name="Nat. Commun.">
        <title>Genetic determinants of endophytism in the Arabidopsis root mycobiome.</title>
        <authorList>
            <person name="Mesny F."/>
            <person name="Miyauchi S."/>
            <person name="Thiergart T."/>
            <person name="Pickel B."/>
            <person name="Atanasova L."/>
            <person name="Karlsson M."/>
            <person name="Huettel B."/>
            <person name="Barry K.W."/>
            <person name="Haridas S."/>
            <person name="Chen C."/>
            <person name="Bauer D."/>
            <person name="Andreopoulos W."/>
            <person name="Pangilinan J."/>
            <person name="LaButti K."/>
            <person name="Riley R."/>
            <person name="Lipzen A."/>
            <person name="Clum A."/>
            <person name="Drula E."/>
            <person name="Henrissat B."/>
            <person name="Kohler A."/>
            <person name="Grigoriev I.V."/>
            <person name="Martin F.M."/>
            <person name="Hacquard S."/>
        </authorList>
    </citation>
    <scope>NUCLEOTIDE SEQUENCE</scope>
    <source>
        <strain evidence="9">MPI-CAGE-AT-0147</strain>
    </source>
</reference>
<evidence type="ECO:0000256" key="6">
    <source>
        <dbReference type="ARBA" id="ARBA00023242"/>
    </source>
</evidence>
<evidence type="ECO:0000256" key="5">
    <source>
        <dbReference type="ARBA" id="ARBA00022833"/>
    </source>
</evidence>
<dbReference type="Pfam" id="PF04082">
    <property type="entry name" value="Fungal_trans"/>
    <property type="match status" value="1"/>
</dbReference>
<dbReference type="InterPro" id="IPR036236">
    <property type="entry name" value="Znf_C2H2_sf"/>
</dbReference>
<dbReference type="GO" id="GO:0008270">
    <property type="term" value="F:zinc ion binding"/>
    <property type="evidence" value="ECO:0007669"/>
    <property type="project" value="UniProtKB-KW"/>
</dbReference>
<dbReference type="GO" id="GO:0000785">
    <property type="term" value="C:chromatin"/>
    <property type="evidence" value="ECO:0007669"/>
    <property type="project" value="TreeGrafter"/>
</dbReference>
<evidence type="ECO:0000256" key="1">
    <source>
        <dbReference type="ARBA" id="ARBA00004123"/>
    </source>
</evidence>
<dbReference type="Proteomes" id="UP000738349">
    <property type="component" value="Unassembled WGS sequence"/>
</dbReference>
<dbReference type="InterPro" id="IPR007219">
    <property type="entry name" value="XnlR_reg_dom"/>
</dbReference>
<dbReference type="PANTHER" id="PTHR40626:SF11">
    <property type="entry name" value="ZINC FINGER PROTEIN YPR022C"/>
    <property type="match status" value="1"/>
</dbReference>
<evidence type="ECO:0000256" key="7">
    <source>
        <dbReference type="PROSITE-ProRule" id="PRU00042"/>
    </source>
</evidence>
<dbReference type="Pfam" id="PF00096">
    <property type="entry name" value="zf-C2H2"/>
    <property type="match status" value="2"/>
</dbReference>
<feature type="domain" description="C2H2-type" evidence="8">
    <location>
        <begin position="53"/>
        <end position="76"/>
    </location>
</feature>
<organism evidence="9 10">
    <name type="scientific">Dactylonectria macrodidyma</name>
    <dbReference type="NCBI Taxonomy" id="307937"/>
    <lineage>
        <taxon>Eukaryota</taxon>
        <taxon>Fungi</taxon>
        <taxon>Dikarya</taxon>
        <taxon>Ascomycota</taxon>
        <taxon>Pezizomycotina</taxon>
        <taxon>Sordariomycetes</taxon>
        <taxon>Hypocreomycetidae</taxon>
        <taxon>Hypocreales</taxon>
        <taxon>Nectriaceae</taxon>
        <taxon>Dactylonectria</taxon>
    </lineage>
</organism>
<evidence type="ECO:0000256" key="4">
    <source>
        <dbReference type="ARBA" id="ARBA00022771"/>
    </source>
</evidence>
<dbReference type="PROSITE" id="PS50157">
    <property type="entry name" value="ZINC_FINGER_C2H2_2"/>
    <property type="match status" value="2"/>
</dbReference>
<dbReference type="SMART" id="SM00355">
    <property type="entry name" value="ZnF_C2H2"/>
    <property type="match status" value="2"/>
</dbReference>
<dbReference type="Gene3D" id="3.30.160.60">
    <property type="entry name" value="Classic Zinc Finger"/>
    <property type="match status" value="2"/>
</dbReference>
<dbReference type="GO" id="GO:0000981">
    <property type="term" value="F:DNA-binding transcription factor activity, RNA polymerase II-specific"/>
    <property type="evidence" value="ECO:0007669"/>
    <property type="project" value="InterPro"/>
</dbReference>
<gene>
    <name evidence="9" type="ORF">EDB81DRAFT_782242</name>
</gene>
<dbReference type="EMBL" id="JAGMUV010000003">
    <property type="protein sequence ID" value="KAH7166403.1"/>
    <property type="molecule type" value="Genomic_DNA"/>
</dbReference>
<evidence type="ECO:0000259" key="8">
    <source>
        <dbReference type="PROSITE" id="PS50157"/>
    </source>
</evidence>
<evidence type="ECO:0000256" key="2">
    <source>
        <dbReference type="ARBA" id="ARBA00022723"/>
    </source>
</evidence>
<proteinExistence type="predicted"/>
<keyword evidence="5" id="KW-0862">Zinc</keyword>
<dbReference type="InterPro" id="IPR013087">
    <property type="entry name" value="Znf_C2H2_type"/>
</dbReference>
<comment type="subcellular location">
    <subcellularLocation>
        <location evidence="1">Nucleus</location>
    </subcellularLocation>
</comment>
<dbReference type="GO" id="GO:0000978">
    <property type="term" value="F:RNA polymerase II cis-regulatory region sequence-specific DNA binding"/>
    <property type="evidence" value="ECO:0007669"/>
    <property type="project" value="InterPro"/>
</dbReference>
<keyword evidence="10" id="KW-1185">Reference proteome</keyword>
<name>A0A9P9JND0_9HYPO</name>
<dbReference type="OrthoDB" id="8117402at2759"/>
<evidence type="ECO:0000313" key="9">
    <source>
        <dbReference type="EMBL" id="KAH7166403.1"/>
    </source>
</evidence>
<feature type="domain" description="C2H2-type" evidence="8">
    <location>
        <begin position="22"/>
        <end position="50"/>
    </location>
</feature>
<comment type="caution">
    <text evidence="9">The sequence shown here is derived from an EMBL/GenBank/DDBJ whole genome shotgun (WGS) entry which is preliminary data.</text>
</comment>
<dbReference type="GO" id="GO:0005634">
    <property type="term" value="C:nucleus"/>
    <property type="evidence" value="ECO:0007669"/>
    <property type="project" value="UniProtKB-SubCell"/>
</dbReference>
<sequence length="668" mass="75856">MTPSMEVSSTPAATPNATLRPFACPACSSRFTRLENLNRHTRSVHRESNQRPFPCPHCDVSFSRSDLRKRHIKKSHQRSISPKSPLPLVEPIPQLTSAVEEIPDQIQDAISPHDISWLFKLPQYIAAYFEKFHPTFPILHKPSIDTATTREPLLQAIACIGSVYHAPGHQFSMLLFKAGLKTLDQYTREDRSRFREIWVIQTYILFEYYAIYSCQDKLFPRALKIHRNLVDAAREYQMLQDGAALNSGSPDATMNMNGDLDTEETKWKTFIDSESQKRTMYSIYYLDSQLAITCNIRPLLSALELKYELPCPDNLWASANATSWSLLLQAQDPSFNMNEEDDYEGNTDPRPAHGDLYECLLHLIHPNRSVGQPLGLLWYSPFASLILIMQMQMMIRDMTMASIFFASNINLGSTRHNLSILSEDNRTQIFQALHNLADLIPKLETLDLLDDTTIFGREENAPSDRGNKALWHSVWIAWHYTAITLTHQDALLTTGIVELGLPAAISTCWELGKPRAKDHRDVYNDRDFIRIVDHLEQLIALMNTPTTNSTIGDGISFRCHEDPFMTMLGFKACIMGWRVVRLMALGVDHQILTGELPIKESISTSLARVVLARLMDAINCGEQSFLVGTSSDSCYLHWAAKAFSLRDTWPTGSWMVAGFQETQREVVL</sequence>
<dbReference type="CDD" id="cd12148">
    <property type="entry name" value="fungal_TF_MHR"/>
    <property type="match status" value="1"/>
</dbReference>
<keyword evidence="6" id="KW-0539">Nucleus</keyword>
<dbReference type="PANTHER" id="PTHR40626">
    <property type="entry name" value="MIP31509P"/>
    <property type="match status" value="1"/>
</dbReference>